<keyword evidence="10" id="KW-1185">Reference proteome</keyword>
<dbReference type="EMBL" id="BAAAQR010000015">
    <property type="protein sequence ID" value="GAA2154662.1"/>
    <property type="molecule type" value="Genomic_DNA"/>
</dbReference>
<accession>A0ABN3A5Y5</accession>
<feature type="transmembrane region" description="Helical" evidence="7">
    <location>
        <begin position="511"/>
        <end position="530"/>
    </location>
</feature>
<reference evidence="9 10" key="1">
    <citation type="journal article" date="2019" name="Int. J. Syst. Evol. Microbiol.">
        <title>The Global Catalogue of Microorganisms (GCM) 10K type strain sequencing project: providing services to taxonomists for standard genome sequencing and annotation.</title>
        <authorList>
            <consortium name="The Broad Institute Genomics Platform"/>
            <consortium name="The Broad Institute Genome Sequencing Center for Infectious Disease"/>
            <person name="Wu L."/>
            <person name="Ma J."/>
        </authorList>
    </citation>
    <scope>NUCLEOTIDE SEQUENCE [LARGE SCALE GENOMIC DNA]</scope>
    <source>
        <strain evidence="9 10">JCM 16022</strain>
    </source>
</reference>
<evidence type="ECO:0000256" key="2">
    <source>
        <dbReference type="ARBA" id="ARBA00022475"/>
    </source>
</evidence>
<dbReference type="InterPro" id="IPR003838">
    <property type="entry name" value="ABC3_permease_C"/>
</dbReference>
<feature type="domain" description="ABC3 transporter permease C-terminal" evidence="8">
    <location>
        <begin position="318"/>
        <end position="441"/>
    </location>
</feature>
<gene>
    <name evidence="9" type="ORF">GCM10009844_40780</name>
</gene>
<keyword evidence="5 7" id="KW-0472">Membrane</keyword>
<keyword evidence="3 7" id="KW-0812">Transmembrane</keyword>
<feature type="transmembrane region" description="Helical" evidence="7">
    <location>
        <begin position="372"/>
        <end position="394"/>
    </location>
</feature>
<feature type="transmembrane region" description="Helical" evidence="7">
    <location>
        <begin position="876"/>
        <end position="902"/>
    </location>
</feature>
<feature type="transmembrane region" description="Helical" evidence="7">
    <location>
        <begin position="542"/>
        <end position="562"/>
    </location>
</feature>
<dbReference type="Proteomes" id="UP001501771">
    <property type="component" value="Unassembled WGS sequence"/>
</dbReference>
<evidence type="ECO:0000256" key="4">
    <source>
        <dbReference type="ARBA" id="ARBA00022989"/>
    </source>
</evidence>
<organism evidence="9 10">
    <name type="scientific">Nocardioides koreensis</name>
    <dbReference type="NCBI Taxonomy" id="433651"/>
    <lineage>
        <taxon>Bacteria</taxon>
        <taxon>Bacillati</taxon>
        <taxon>Actinomycetota</taxon>
        <taxon>Actinomycetes</taxon>
        <taxon>Propionibacteriales</taxon>
        <taxon>Nocardioidaceae</taxon>
        <taxon>Nocardioides</taxon>
    </lineage>
</organism>
<evidence type="ECO:0000259" key="8">
    <source>
        <dbReference type="Pfam" id="PF02687"/>
    </source>
</evidence>
<evidence type="ECO:0000256" key="1">
    <source>
        <dbReference type="ARBA" id="ARBA00004651"/>
    </source>
</evidence>
<feature type="transmembrane region" description="Helical" evidence="7">
    <location>
        <begin position="485"/>
        <end position="502"/>
    </location>
</feature>
<sequence length="1007" mass="106111">MSELFGAPVDTLAVVLGVLLVVAFAMIGGLAVRHTVLMKLGVRNLTRRPGRSAIIVGGLMLGTMIIGSALGFGDIMANTVRSSVITTLGQTDEIVSARSGEAPDIATLGEGTAVRYLTAEEADAVVSAARSIPDVDGAAPGISEAVAVQDTTSRTNEPQLTLFATDPGAMSGFGEITTESGDGVSLDDLASGETYLDREAADALDAHAGDRVVVFVRGRQAPLTVRDVVRYDGTGSDSGALLMPLAQAQRLLFVGDRVQHVLVSNDGDATSGAAHTDAVTSQLEPTTQELGLRVEQVKSDGLEEADQQGATYLSLFSTFGTFTISAGILLIFLVFVMLAAERRGEMGTARAIGTQRRHLVQMFLFEGAAYDVLAAAVGAVLGLALSVGMVRLIAGALSESGIVTIRYRLTWTSLVVAFTLGALLTLVVVTIAAWRVSRLNIVAAVRNLPQPPRRRRRRSRWLLAALLAGAGAALVASAYSSKSAVALLVGGSLVLVALVPVIRSLGGSERLAYTVAGTGVLAWNLLPFSVYKSLVPDLRMGFDVFVLVGLLLVAGATWVLVYNLRPMLDGLMWVFGRSRHAVPVLKTAIAAPLRNRFRTGATAGLFTLVVFTLVTGAATSASFLAALDDEETFGGGYDITAQTSPLSPIRDMRTALAAAPGVEHGDITAYAGQSYVPMDARQVDQPGAGGDDPDQAGYVGYVVRGLDDSFLRTTTYGFGSRAEGYSSDRAVWDALATHRGLAVVDAFSVPRRANWGTGVVSDFRLHGFYLEDQSFTPVPVEVRDTQTGKTLRLKVIGVLADNVPYAMLGISTSQQTLAPLGAAAAPTVWYFRVRDGVDPVHEADALEAAFLDSGMQAAAQSETLHDAVSASLTFQYLILGFLALGLVIGVAALGVISARSVVERRQQIGVLRAIGFQARMVQMSFLVESLIVTLVGVVVGSVLGLWVAFNVIQDTASQPGYENLALVPPWSVLAIILGVVVLCSVLATWLPSVRASRTYPATALRYE</sequence>
<comment type="caution">
    <text evidence="9">The sequence shown here is derived from an EMBL/GenBank/DDBJ whole genome shotgun (WGS) entry which is preliminary data.</text>
</comment>
<feature type="transmembrane region" description="Helical" evidence="7">
    <location>
        <begin position="461"/>
        <end position="479"/>
    </location>
</feature>
<dbReference type="RefSeq" id="WP_344156926.1">
    <property type="nucleotide sequence ID" value="NZ_BAAAQR010000015.1"/>
</dbReference>
<evidence type="ECO:0000256" key="6">
    <source>
        <dbReference type="ARBA" id="ARBA00038076"/>
    </source>
</evidence>
<dbReference type="Pfam" id="PF02687">
    <property type="entry name" value="FtsX"/>
    <property type="match status" value="2"/>
</dbReference>
<name>A0ABN3A5Y5_9ACTN</name>
<feature type="transmembrane region" description="Helical" evidence="7">
    <location>
        <begin position="414"/>
        <end position="436"/>
    </location>
</feature>
<feature type="transmembrane region" description="Helical" evidence="7">
    <location>
        <begin position="12"/>
        <end position="32"/>
    </location>
</feature>
<feature type="transmembrane region" description="Helical" evidence="7">
    <location>
        <begin position="312"/>
        <end position="340"/>
    </location>
</feature>
<feature type="transmembrane region" description="Helical" evidence="7">
    <location>
        <begin position="53"/>
        <end position="73"/>
    </location>
</feature>
<comment type="similarity">
    <text evidence="6">Belongs to the ABC-4 integral membrane protein family.</text>
</comment>
<evidence type="ECO:0000313" key="10">
    <source>
        <dbReference type="Proteomes" id="UP001501771"/>
    </source>
</evidence>
<feature type="transmembrane region" description="Helical" evidence="7">
    <location>
        <begin position="969"/>
        <end position="990"/>
    </location>
</feature>
<feature type="domain" description="ABC3 transporter permease C-terminal" evidence="8">
    <location>
        <begin position="881"/>
        <end position="1000"/>
    </location>
</feature>
<keyword evidence="2" id="KW-1003">Cell membrane</keyword>
<feature type="transmembrane region" description="Helical" evidence="7">
    <location>
        <begin position="603"/>
        <end position="627"/>
    </location>
</feature>
<evidence type="ECO:0000256" key="3">
    <source>
        <dbReference type="ARBA" id="ARBA00022692"/>
    </source>
</evidence>
<dbReference type="InterPro" id="IPR050250">
    <property type="entry name" value="Macrolide_Exporter_MacB"/>
</dbReference>
<dbReference type="PANTHER" id="PTHR30572">
    <property type="entry name" value="MEMBRANE COMPONENT OF TRANSPORTER-RELATED"/>
    <property type="match status" value="1"/>
</dbReference>
<evidence type="ECO:0000256" key="7">
    <source>
        <dbReference type="SAM" id="Phobius"/>
    </source>
</evidence>
<dbReference type="PANTHER" id="PTHR30572:SF4">
    <property type="entry name" value="ABC TRANSPORTER PERMEASE YTRF"/>
    <property type="match status" value="1"/>
</dbReference>
<proteinExistence type="inferred from homology"/>
<evidence type="ECO:0000313" key="9">
    <source>
        <dbReference type="EMBL" id="GAA2154662.1"/>
    </source>
</evidence>
<comment type="subcellular location">
    <subcellularLocation>
        <location evidence="1">Cell membrane</location>
        <topology evidence="1">Multi-pass membrane protein</topology>
    </subcellularLocation>
</comment>
<feature type="transmembrane region" description="Helical" evidence="7">
    <location>
        <begin position="923"/>
        <end position="949"/>
    </location>
</feature>
<keyword evidence="4 7" id="KW-1133">Transmembrane helix</keyword>
<evidence type="ECO:0000256" key="5">
    <source>
        <dbReference type="ARBA" id="ARBA00023136"/>
    </source>
</evidence>
<protein>
    <recommendedName>
        <fullName evidence="8">ABC3 transporter permease C-terminal domain-containing protein</fullName>
    </recommendedName>
</protein>